<dbReference type="EMBL" id="CARXXK010001349">
    <property type="protein sequence ID" value="CAI6375581.1"/>
    <property type="molecule type" value="Genomic_DNA"/>
</dbReference>
<name>A0AAV0Y8B7_9HEMI</name>
<evidence type="ECO:0000313" key="9">
    <source>
        <dbReference type="EMBL" id="CAI6375581.1"/>
    </source>
</evidence>
<keyword evidence="7" id="KW-0539">Nucleus</keyword>
<proteinExistence type="inferred from homology"/>
<comment type="caution">
    <text evidence="9">The sequence shown here is derived from an EMBL/GenBank/DDBJ whole genome shotgun (WGS) entry which is preliminary data.</text>
</comment>
<dbReference type="PANTHER" id="PTHR22930">
    <property type="match status" value="1"/>
</dbReference>
<comment type="similarity">
    <text evidence="3">Belongs to the HARBI1 family.</text>
</comment>
<dbReference type="InterPro" id="IPR027806">
    <property type="entry name" value="HARBI1_dom"/>
</dbReference>
<keyword evidence="6" id="KW-0378">Hydrolase</keyword>
<evidence type="ECO:0000313" key="10">
    <source>
        <dbReference type="Proteomes" id="UP001160148"/>
    </source>
</evidence>
<organism evidence="9 10">
    <name type="scientific">Macrosiphum euphorbiae</name>
    <name type="common">potato aphid</name>
    <dbReference type="NCBI Taxonomy" id="13131"/>
    <lineage>
        <taxon>Eukaryota</taxon>
        <taxon>Metazoa</taxon>
        <taxon>Ecdysozoa</taxon>
        <taxon>Arthropoda</taxon>
        <taxon>Hexapoda</taxon>
        <taxon>Insecta</taxon>
        <taxon>Pterygota</taxon>
        <taxon>Neoptera</taxon>
        <taxon>Paraneoptera</taxon>
        <taxon>Hemiptera</taxon>
        <taxon>Sternorrhyncha</taxon>
        <taxon>Aphidomorpha</taxon>
        <taxon>Aphidoidea</taxon>
        <taxon>Aphididae</taxon>
        <taxon>Macrosiphini</taxon>
        <taxon>Macrosiphum</taxon>
    </lineage>
</organism>
<evidence type="ECO:0000256" key="4">
    <source>
        <dbReference type="ARBA" id="ARBA00022722"/>
    </source>
</evidence>
<evidence type="ECO:0000259" key="8">
    <source>
        <dbReference type="Pfam" id="PF13359"/>
    </source>
</evidence>
<reference evidence="9 10" key="1">
    <citation type="submission" date="2023-01" db="EMBL/GenBank/DDBJ databases">
        <authorList>
            <person name="Whitehead M."/>
        </authorList>
    </citation>
    <scope>NUCLEOTIDE SEQUENCE [LARGE SCALE GENOMIC DNA]</scope>
</reference>
<comment type="cofactor">
    <cofactor evidence="1">
        <name>a divalent metal cation</name>
        <dbReference type="ChEBI" id="CHEBI:60240"/>
    </cofactor>
</comment>
<evidence type="ECO:0000256" key="5">
    <source>
        <dbReference type="ARBA" id="ARBA00022723"/>
    </source>
</evidence>
<gene>
    <name evidence="9" type="ORF">MEUPH1_LOCUS29057</name>
</gene>
<keyword evidence="4" id="KW-0540">Nuclease</keyword>
<evidence type="ECO:0000256" key="3">
    <source>
        <dbReference type="ARBA" id="ARBA00006958"/>
    </source>
</evidence>
<keyword evidence="10" id="KW-1185">Reference proteome</keyword>
<keyword evidence="5" id="KW-0479">Metal-binding</keyword>
<dbReference type="AlphaFoldDB" id="A0AAV0Y8B7"/>
<evidence type="ECO:0000256" key="6">
    <source>
        <dbReference type="ARBA" id="ARBA00022801"/>
    </source>
</evidence>
<dbReference type="Pfam" id="PF13359">
    <property type="entry name" value="DDE_Tnp_4"/>
    <property type="match status" value="1"/>
</dbReference>
<comment type="subcellular location">
    <subcellularLocation>
        <location evidence="2">Nucleus</location>
    </subcellularLocation>
</comment>
<evidence type="ECO:0000256" key="1">
    <source>
        <dbReference type="ARBA" id="ARBA00001968"/>
    </source>
</evidence>
<evidence type="ECO:0000256" key="2">
    <source>
        <dbReference type="ARBA" id="ARBA00004123"/>
    </source>
</evidence>
<feature type="domain" description="DDE Tnp4" evidence="8">
    <location>
        <begin position="332"/>
        <end position="498"/>
    </location>
</feature>
<protein>
    <recommendedName>
        <fullName evidence="8">DDE Tnp4 domain-containing protein</fullName>
    </recommendedName>
</protein>
<dbReference type="PANTHER" id="PTHR22930:SF269">
    <property type="entry name" value="NUCLEASE HARBI1-LIKE PROTEIN"/>
    <property type="match status" value="1"/>
</dbReference>
<sequence>MNQIDDIEAASLLYILYKRRQRKTKKKTVQPRRYWVRLPLNWLPILVDKFKFSFHKLLQNGQHRYKCTKRECTVNLKVLENEDIVWTSSNLEHKHEADEEHKIERQIISNNLKRKATENFCERPSKLLHSYLRENNTNAITTKDVTYIKHNIFQARASLRPNLPRSRQEVLIKFKILTACIGEPIQLRRWFHPLNLKRPREGQFQVNFMARRSYPEEFYKYYRMTITSFDVLFSLVQKDLTKQLTCLRVPISPEERLTVTLRYLATGTNFSALHFDFLMGVSRISNIINETCDILWKILQPREMSVPTTEDWLQISKSFYEKTQFPNCVGAVDGKHVRLECPKNSGSQYFNYKHFYSLILLAICDADYCFRIIDVGSYGKESDCNVFKKSVFGKNLYADKVNFPPDNVLPGDEEGIPQPYVIVGDESFALNKHLLRPFPGKSLNDQRRVFNYRLSRARQNIEYTFGILSNKWRIFHTPILASPDFAVKIIKATCVLNNFVRRRDSFSAEDTFNCKLEDYSIKKGVGNASSEAKEVREYFVNYINSPGNILSWQNKVIG</sequence>
<dbReference type="GO" id="GO:0005634">
    <property type="term" value="C:nucleus"/>
    <property type="evidence" value="ECO:0007669"/>
    <property type="project" value="UniProtKB-SubCell"/>
</dbReference>
<dbReference type="GO" id="GO:0046872">
    <property type="term" value="F:metal ion binding"/>
    <property type="evidence" value="ECO:0007669"/>
    <property type="project" value="UniProtKB-KW"/>
</dbReference>
<dbReference type="Proteomes" id="UP001160148">
    <property type="component" value="Unassembled WGS sequence"/>
</dbReference>
<dbReference type="GO" id="GO:0016787">
    <property type="term" value="F:hydrolase activity"/>
    <property type="evidence" value="ECO:0007669"/>
    <property type="project" value="UniProtKB-KW"/>
</dbReference>
<evidence type="ECO:0000256" key="7">
    <source>
        <dbReference type="ARBA" id="ARBA00023242"/>
    </source>
</evidence>
<dbReference type="InterPro" id="IPR045249">
    <property type="entry name" value="HARBI1-like"/>
</dbReference>
<accession>A0AAV0Y8B7</accession>
<dbReference type="GO" id="GO:0004518">
    <property type="term" value="F:nuclease activity"/>
    <property type="evidence" value="ECO:0007669"/>
    <property type="project" value="UniProtKB-KW"/>
</dbReference>